<keyword evidence="3" id="KW-1185">Reference proteome</keyword>
<protein>
    <submittedName>
        <fullName evidence="2">Uma2 family endonuclease</fullName>
    </submittedName>
</protein>
<dbReference type="CDD" id="cd06260">
    <property type="entry name" value="DUF820-like"/>
    <property type="match status" value="1"/>
</dbReference>
<dbReference type="EMBL" id="JACHDB010000001">
    <property type="protein sequence ID" value="MBB5434198.1"/>
    <property type="molecule type" value="Genomic_DNA"/>
</dbReference>
<dbReference type="Gene3D" id="3.90.1570.10">
    <property type="entry name" value="tt1808, chain A"/>
    <property type="match status" value="1"/>
</dbReference>
<dbReference type="AlphaFoldDB" id="A0A7W8VFK1"/>
<gene>
    <name evidence="2" type="ORF">HDA36_004282</name>
</gene>
<dbReference type="InterPro" id="IPR012296">
    <property type="entry name" value="Nuclease_put_TT1808"/>
</dbReference>
<name>A0A7W8VFK1_9ACTN</name>
<keyword evidence="2" id="KW-0255">Endonuclease</keyword>
<dbReference type="InterPro" id="IPR011335">
    <property type="entry name" value="Restrct_endonuc-II-like"/>
</dbReference>
<evidence type="ECO:0000313" key="2">
    <source>
        <dbReference type="EMBL" id="MBB5434198.1"/>
    </source>
</evidence>
<dbReference type="Pfam" id="PF05685">
    <property type="entry name" value="Uma2"/>
    <property type="match status" value="1"/>
</dbReference>
<dbReference type="GO" id="GO:0004519">
    <property type="term" value="F:endonuclease activity"/>
    <property type="evidence" value="ECO:0007669"/>
    <property type="project" value="UniProtKB-KW"/>
</dbReference>
<reference evidence="2 3" key="1">
    <citation type="submission" date="2020-08" db="EMBL/GenBank/DDBJ databases">
        <title>Sequencing the genomes of 1000 actinobacteria strains.</title>
        <authorList>
            <person name="Klenk H.-P."/>
        </authorList>
    </citation>
    <scope>NUCLEOTIDE SEQUENCE [LARGE SCALE GENOMIC DNA]</scope>
    <source>
        <strain evidence="2 3">DSM 44551</strain>
    </source>
</reference>
<accession>A0A7W8VFK1</accession>
<feature type="domain" description="Putative restriction endonuclease" evidence="1">
    <location>
        <begin position="8"/>
        <end position="61"/>
    </location>
</feature>
<dbReference type="Proteomes" id="UP000572635">
    <property type="component" value="Unassembled WGS sequence"/>
</dbReference>
<proteinExistence type="predicted"/>
<evidence type="ECO:0000259" key="1">
    <source>
        <dbReference type="Pfam" id="PF05685"/>
    </source>
</evidence>
<organism evidence="2 3">
    <name type="scientific">Nocardiopsis composta</name>
    <dbReference type="NCBI Taxonomy" id="157465"/>
    <lineage>
        <taxon>Bacteria</taxon>
        <taxon>Bacillati</taxon>
        <taxon>Actinomycetota</taxon>
        <taxon>Actinomycetes</taxon>
        <taxon>Streptosporangiales</taxon>
        <taxon>Nocardiopsidaceae</taxon>
        <taxon>Nocardiopsis</taxon>
    </lineage>
</organism>
<sequence>MVDAAVEADPDWPETSYPPEAVHLVVEVVSTESEERDRKRKPLLYAEAGIAHFWRVEQGEDGPVVYIYEIDPATKAYFPTGIHHAHLTASAPFPVDIDLTEVDRL</sequence>
<dbReference type="InterPro" id="IPR008538">
    <property type="entry name" value="Uma2"/>
</dbReference>
<dbReference type="SUPFAM" id="SSF52980">
    <property type="entry name" value="Restriction endonuclease-like"/>
    <property type="match status" value="1"/>
</dbReference>
<keyword evidence="2" id="KW-0540">Nuclease</keyword>
<comment type="caution">
    <text evidence="2">The sequence shown here is derived from an EMBL/GenBank/DDBJ whole genome shotgun (WGS) entry which is preliminary data.</text>
</comment>
<keyword evidence="2" id="KW-0378">Hydrolase</keyword>
<evidence type="ECO:0000313" key="3">
    <source>
        <dbReference type="Proteomes" id="UP000572635"/>
    </source>
</evidence>